<dbReference type="InterPro" id="IPR007433">
    <property type="entry name" value="DUF481"/>
</dbReference>
<gene>
    <name evidence="2" type="ORF">DFR24_4083</name>
</gene>
<feature type="signal peptide" evidence="1">
    <location>
        <begin position="1"/>
        <end position="18"/>
    </location>
</feature>
<dbReference type="EMBL" id="SOBT01000011">
    <property type="protein sequence ID" value="TDU25639.1"/>
    <property type="molecule type" value="Genomic_DNA"/>
</dbReference>
<reference evidence="2 3" key="1">
    <citation type="submission" date="2019-03" db="EMBL/GenBank/DDBJ databases">
        <title>Genomic Encyclopedia of Type Strains, Phase IV (KMG-IV): sequencing the most valuable type-strain genomes for metagenomic binning, comparative biology and taxonomic classification.</title>
        <authorList>
            <person name="Goeker M."/>
        </authorList>
    </citation>
    <scope>NUCLEOTIDE SEQUENCE [LARGE SCALE GENOMIC DNA]</scope>
    <source>
        <strain evidence="2 3">DSM 26377</strain>
    </source>
</reference>
<keyword evidence="1" id="KW-0732">Signal</keyword>
<dbReference type="AlphaFoldDB" id="A0A4R7NXU4"/>
<evidence type="ECO:0000313" key="3">
    <source>
        <dbReference type="Proteomes" id="UP000295341"/>
    </source>
</evidence>
<name>A0A4R7NXU4_9GAMM</name>
<evidence type="ECO:0000313" key="2">
    <source>
        <dbReference type="EMBL" id="TDU25639.1"/>
    </source>
</evidence>
<comment type="caution">
    <text evidence="2">The sequence shown here is derived from an EMBL/GenBank/DDBJ whole genome shotgun (WGS) entry which is preliminary data.</text>
</comment>
<accession>A0A4R7NXU4</accession>
<dbReference type="Proteomes" id="UP000295341">
    <property type="component" value="Unassembled WGS sequence"/>
</dbReference>
<evidence type="ECO:0000256" key="1">
    <source>
        <dbReference type="SAM" id="SignalP"/>
    </source>
</evidence>
<feature type="chain" id="PRO_5020881549" evidence="1">
    <location>
        <begin position="19"/>
        <end position="235"/>
    </location>
</feature>
<dbReference type="OrthoDB" id="5292716at2"/>
<dbReference type="Pfam" id="PF04338">
    <property type="entry name" value="DUF481"/>
    <property type="match status" value="1"/>
</dbReference>
<sequence>MMLRRTAFAALMSVPAMAHSEWKGEAGAGLLTTSGNSETESFNGKFRLDWKSETWKNSFSATAINNGDEDGRSAERYTVGDKLDYHFTERDYMFGAVDWEKDLFGGFRERTAETVGYGRHLLTGPIHTLDAEIGAGWRQTEEQETGDKEREAIGRAGGKYLWKISDTSAFAQSLKVEYGNSNTFSEAVSELKMSVVGNLFASISFTARNNSNVPPETKKTDTFTAVNLSYAFGQK</sequence>
<proteinExistence type="predicted"/>
<organism evidence="2 3">
    <name type="scientific">Panacagrimonas perspica</name>
    <dbReference type="NCBI Taxonomy" id="381431"/>
    <lineage>
        <taxon>Bacteria</taxon>
        <taxon>Pseudomonadati</taxon>
        <taxon>Pseudomonadota</taxon>
        <taxon>Gammaproteobacteria</taxon>
        <taxon>Nevskiales</taxon>
        <taxon>Nevskiaceae</taxon>
        <taxon>Panacagrimonas</taxon>
    </lineage>
</organism>
<keyword evidence="3" id="KW-1185">Reference proteome</keyword>
<protein>
    <submittedName>
        <fullName evidence="2">Putative salt-induced outer membrane protein</fullName>
    </submittedName>
</protein>